<accession>A0ABR2JEN4</accession>
<comment type="caution">
    <text evidence="1">The sequence shown here is derived from an EMBL/GenBank/DDBJ whole genome shotgun (WGS) entry which is preliminary data.</text>
</comment>
<dbReference type="InterPro" id="IPR036770">
    <property type="entry name" value="Ankyrin_rpt-contain_sf"/>
</dbReference>
<dbReference type="Proteomes" id="UP001470230">
    <property type="component" value="Unassembled WGS sequence"/>
</dbReference>
<sequence>METRKFINQKKRFYNLLIKFLESVSLDDKDYQKIINFIDNQKIVKNRTNLQELLRLIAKISENHHRHIIFFNKIEHILLYIKFDIKQSFINSEIFHIFKNDKRILCFLFENKILKCDFALANLILKRSNKIGQHYCLYFFQEIHPFIDEEDKARIESSIDSRIVLNYDKKRLIGENDFQIAQQIRNDLLKDFTNNISKSNLSLKSKIVSSIFETNSFLLKREETTFIEYAAFFGSMQIFNYLRSNGVELTPSLWLYAIHSNNIDLINLLEENKVEPEGKSYEKCLEEAIKCHHNEMAKIIQSFLLSKKTDILDEKDYLFKTASKFGFHYNNWANMSFDFDNKLLGYYLIKYDYLSHLKFFMKKLNLNVNEKIIQKSILIKSQKKFSVFI</sequence>
<reference evidence="1 2" key="1">
    <citation type="submission" date="2024-04" db="EMBL/GenBank/DDBJ databases">
        <title>Tritrichomonas musculus Genome.</title>
        <authorList>
            <person name="Alves-Ferreira E."/>
            <person name="Grigg M."/>
            <person name="Lorenzi H."/>
            <person name="Galac M."/>
        </authorList>
    </citation>
    <scope>NUCLEOTIDE SEQUENCE [LARGE SCALE GENOMIC DNA]</scope>
    <source>
        <strain evidence="1 2">EAF2021</strain>
    </source>
</reference>
<protein>
    <recommendedName>
        <fullName evidence="3">DUF3447 domain-containing protein</fullName>
    </recommendedName>
</protein>
<dbReference type="PANTHER" id="PTHR24159:SF5">
    <property type="entry name" value="ANK_REP_REGION DOMAIN-CONTAINING PROTEIN"/>
    <property type="match status" value="1"/>
</dbReference>
<dbReference type="EMBL" id="JAPFFF010000012">
    <property type="protein sequence ID" value="KAK8876421.1"/>
    <property type="molecule type" value="Genomic_DNA"/>
</dbReference>
<dbReference type="SUPFAM" id="SSF48403">
    <property type="entry name" value="Ankyrin repeat"/>
    <property type="match status" value="1"/>
</dbReference>
<evidence type="ECO:0000313" key="1">
    <source>
        <dbReference type="EMBL" id="KAK8876421.1"/>
    </source>
</evidence>
<evidence type="ECO:0008006" key="3">
    <source>
        <dbReference type="Google" id="ProtNLM"/>
    </source>
</evidence>
<gene>
    <name evidence="1" type="ORF">M9Y10_006628</name>
</gene>
<evidence type="ECO:0000313" key="2">
    <source>
        <dbReference type="Proteomes" id="UP001470230"/>
    </source>
</evidence>
<organism evidence="1 2">
    <name type="scientific">Tritrichomonas musculus</name>
    <dbReference type="NCBI Taxonomy" id="1915356"/>
    <lineage>
        <taxon>Eukaryota</taxon>
        <taxon>Metamonada</taxon>
        <taxon>Parabasalia</taxon>
        <taxon>Tritrichomonadida</taxon>
        <taxon>Tritrichomonadidae</taxon>
        <taxon>Tritrichomonas</taxon>
    </lineage>
</organism>
<name>A0ABR2JEN4_9EUKA</name>
<keyword evidence="2" id="KW-1185">Reference proteome</keyword>
<dbReference type="PANTHER" id="PTHR24159">
    <property type="match status" value="1"/>
</dbReference>
<proteinExistence type="predicted"/>